<dbReference type="Pfam" id="PF01614">
    <property type="entry name" value="IclR_C"/>
    <property type="match status" value="1"/>
</dbReference>
<dbReference type="GO" id="GO:0003700">
    <property type="term" value="F:DNA-binding transcription factor activity"/>
    <property type="evidence" value="ECO:0007669"/>
    <property type="project" value="TreeGrafter"/>
</dbReference>
<dbReference type="AlphaFoldDB" id="A0A917H9J2"/>
<evidence type="ECO:0000256" key="7">
    <source>
        <dbReference type="SAM" id="MobiDB-lite"/>
    </source>
</evidence>
<keyword evidence="11" id="KW-1185">Reference proteome</keyword>
<dbReference type="InterPro" id="IPR029016">
    <property type="entry name" value="GAF-like_dom_sf"/>
</dbReference>
<dbReference type="PROSITE" id="PS51077">
    <property type="entry name" value="HTH_ICLR"/>
    <property type="match status" value="1"/>
</dbReference>
<evidence type="ECO:0000313" key="10">
    <source>
        <dbReference type="EMBL" id="GGG72330.1"/>
    </source>
</evidence>
<comment type="caution">
    <text evidence="10">The sequence shown here is derived from an EMBL/GenBank/DDBJ whole genome shotgun (WGS) entry which is preliminary data.</text>
</comment>
<dbReference type="PROSITE" id="PS51078">
    <property type="entry name" value="ICLR_ED"/>
    <property type="match status" value="1"/>
</dbReference>
<keyword evidence="2" id="KW-0805">Transcription regulation</keyword>
<dbReference type="InterPro" id="IPR050707">
    <property type="entry name" value="HTH_MetabolicPath_Reg"/>
</dbReference>
<dbReference type="Gene3D" id="1.10.10.10">
    <property type="entry name" value="Winged helix-like DNA-binding domain superfamily/Winged helix DNA-binding domain"/>
    <property type="match status" value="1"/>
</dbReference>
<dbReference type="SUPFAM" id="SSF46785">
    <property type="entry name" value="Winged helix' DNA-binding domain"/>
    <property type="match status" value="1"/>
</dbReference>
<evidence type="ECO:0000256" key="2">
    <source>
        <dbReference type="ARBA" id="ARBA00023015"/>
    </source>
</evidence>
<organism evidence="10 11">
    <name type="scientific">Kocuria dechangensis</name>
    <dbReference type="NCBI Taxonomy" id="1176249"/>
    <lineage>
        <taxon>Bacteria</taxon>
        <taxon>Bacillati</taxon>
        <taxon>Actinomycetota</taxon>
        <taxon>Actinomycetes</taxon>
        <taxon>Micrococcales</taxon>
        <taxon>Micrococcaceae</taxon>
        <taxon>Kocuria</taxon>
    </lineage>
</organism>
<reference evidence="10" key="1">
    <citation type="journal article" date="2014" name="Int. J. Syst. Evol. Microbiol.">
        <title>Complete genome sequence of Corynebacterium casei LMG S-19264T (=DSM 44701T), isolated from a smear-ripened cheese.</title>
        <authorList>
            <consortium name="US DOE Joint Genome Institute (JGI-PGF)"/>
            <person name="Walter F."/>
            <person name="Albersmeier A."/>
            <person name="Kalinowski J."/>
            <person name="Ruckert C."/>
        </authorList>
    </citation>
    <scope>NUCLEOTIDE SEQUENCE</scope>
    <source>
        <strain evidence="10">CGMCC 1.12187</strain>
    </source>
</reference>
<evidence type="ECO:0000259" key="8">
    <source>
        <dbReference type="PROSITE" id="PS51077"/>
    </source>
</evidence>
<name>A0A917H9J2_9MICC</name>
<dbReference type="Gene3D" id="3.30.450.40">
    <property type="match status" value="1"/>
</dbReference>
<gene>
    <name evidence="10" type="ORF">GCM10011374_41390</name>
</gene>
<proteinExistence type="predicted"/>
<protein>
    <recommendedName>
        <fullName evidence="6">Glycerol operon regulatory protein</fullName>
    </recommendedName>
</protein>
<evidence type="ECO:0000313" key="11">
    <source>
        <dbReference type="Proteomes" id="UP000638848"/>
    </source>
</evidence>
<evidence type="ECO:0000256" key="1">
    <source>
        <dbReference type="ARBA" id="ARBA00022798"/>
    </source>
</evidence>
<evidence type="ECO:0000256" key="4">
    <source>
        <dbReference type="ARBA" id="ARBA00023163"/>
    </source>
</evidence>
<evidence type="ECO:0000256" key="5">
    <source>
        <dbReference type="ARBA" id="ARBA00058938"/>
    </source>
</evidence>
<evidence type="ECO:0000259" key="9">
    <source>
        <dbReference type="PROSITE" id="PS51078"/>
    </source>
</evidence>
<evidence type="ECO:0000256" key="3">
    <source>
        <dbReference type="ARBA" id="ARBA00023125"/>
    </source>
</evidence>
<dbReference type="Pfam" id="PF09339">
    <property type="entry name" value="HTH_IclR"/>
    <property type="match status" value="1"/>
</dbReference>
<dbReference type="GO" id="GO:0045892">
    <property type="term" value="P:negative regulation of DNA-templated transcription"/>
    <property type="evidence" value="ECO:0007669"/>
    <property type="project" value="TreeGrafter"/>
</dbReference>
<reference evidence="10" key="2">
    <citation type="submission" date="2020-09" db="EMBL/GenBank/DDBJ databases">
        <authorList>
            <person name="Sun Q."/>
            <person name="Zhou Y."/>
        </authorList>
    </citation>
    <scope>NUCLEOTIDE SEQUENCE</scope>
    <source>
        <strain evidence="10">CGMCC 1.12187</strain>
    </source>
</reference>
<keyword evidence="1" id="KW-0319">Glycerol metabolism</keyword>
<accession>A0A917H9J2</accession>
<dbReference type="GO" id="GO:0006071">
    <property type="term" value="P:glycerol metabolic process"/>
    <property type="evidence" value="ECO:0007669"/>
    <property type="project" value="UniProtKB-KW"/>
</dbReference>
<dbReference type="PANTHER" id="PTHR30136:SF24">
    <property type="entry name" value="HTH-TYPE TRANSCRIPTIONAL REPRESSOR ALLR"/>
    <property type="match status" value="1"/>
</dbReference>
<dbReference type="FunFam" id="1.10.10.10:FF:000056">
    <property type="entry name" value="IclR family transcriptional regulator"/>
    <property type="match status" value="1"/>
</dbReference>
<dbReference type="SUPFAM" id="SSF55781">
    <property type="entry name" value="GAF domain-like"/>
    <property type="match status" value="1"/>
</dbReference>
<dbReference type="InterPro" id="IPR036388">
    <property type="entry name" value="WH-like_DNA-bd_sf"/>
</dbReference>
<feature type="domain" description="HTH iclR-type" evidence="8">
    <location>
        <begin position="29"/>
        <end position="90"/>
    </location>
</feature>
<dbReference type="InterPro" id="IPR014757">
    <property type="entry name" value="Tscrpt_reg_IclR_C"/>
</dbReference>
<dbReference type="SMART" id="SM00346">
    <property type="entry name" value="HTH_ICLR"/>
    <property type="match status" value="1"/>
</dbReference>
<dbReference type="EMBL" id="BMEQ01000058">
    <property type="protein sequence ID" value="GGG72330.1"/>
    <property type="molecule type" value="Genomic_DNA"/>
</dbReference>
<keyword evidence="4" id="KW-0804">Transcription</keyword>
<dbReference type="PANTHER" id="PTHR30136">
    <property type="entry name" value="HELIX-TURN-HELIX TRANSCRIPTIONAL REGULATOR, ICLR FAMILY"/>
    <property type="match status" value="1"/>
</dbReference>
<feature type="domain" description="IclR-ED" evidence="9">
    <location>
        <begin position="91"/>
        <end position="274"/>
    </location>
</feature>
<dbReference type="InterPro" id="IPR036390">
    <property type="entry name" value="WH_DNA-bd_sf"/>
</dbReference>
<keyword evidence="3" id="KW-0238">DNA-binding</keyword>
<feature type="region of interest" description="Disordered" evidence="7">
    <location>
        <begin position="1"/>
        <end position="27"/>
    </location>
</feature>
<dbReference type="RefSeq" id="WP_188540614.1">
    <property type="nucleotide sequence ID" value="NZ_BMEQ01000058.1"/>
</dbReference>
<comment type="function">
    <text evidence="5">May be an activator protein for the gylABX operon.</text>
</comment>
<sequence length="278" mass="29618">MVTQARPPSPSLPVPEDEAATEGVTPGGVQSVDRAITVLELLGHLGSASVVRVAQELGVHKSTASRLLSALEARGMVVQNHERGKYQLGFGILRLAHAIPARLSLVTEAHDEMRRLAEEHRETVNLAVLREGVAVNVAQEIGPTSLGTHNWIGSLTPLHATSSGKVLLAALPSAERADLIKKVGLKSFTGRTITSRRQLERQLLDVAAQGYATALEELEIGINAIAVPVRDHLGTVVAAISVSGPAFRLTEETMQAMRDDLRAAGLTISRRIGFDPQG</sequence>
<dbReference type="InterPro" id="IPR005471">
    <property type="entry name" value="Tscrpt_reg_IclR_N"/>
</dbReference>
<dbReference type="GO" id="GO:0003677">
    <property type="term" value="F:DNA binding"/>
    <property type="evidence" value="ECO:0007669"/>
    <property type="project" value="UniProtKB-KW"/>
</dbReference>
<evidence type="ECO:0000256" key="6">
    <source>
        <dbReference type="ARBA" id="ARBA00070406"/>
    </source>
</evidence>
<dbReference type="Proteomes" id="UP000638848">
    <property type="component" value="Unassembled WGS sequence"/>
</dbReference>